<gene>
    <name evidence="2" type="ORF">HP555_08955</name>
</gene>
<evidence type="ECO:0000313" key="3">
    <source>
        <dbReference type="Proteomes" id="UP000596092"/>
    </source>
</evidence>
<feature type="binding site" evidence="1">
    <location>
        <position position="67"/>
    </location>
    <ligand>
        <name>substrate</name>
    </ligand>
</feature>
<dbReference type="SUPFAM" id="SSF53254">
    <property type="entry name" value="Phosphoglycerate mutase-like"/>
    <property type="match status" value="1"/>
</dbReference>
<dbReference type="KEGG" id="dog:HP555_08955"/>
<dbReference type="Gene3D" id="3.40.50.1240">
    <property type="entry name" value="Phosphoglycerate mutase-like"/>
    <property type="match status" value="1"/>
</dbReference>
<dbReference type="Pfam" id="PF00300">
    <property type="entry name" value="His_Phos_1"/>
    <property type="match status" value="1"/>
</dbReference>
<dbReference type="PANTHER" id="PTHR47623">
    <property type="entry name" value="OS09G0287300 PROTEIN"/>
    <property type="match status" value="1"/>
</dbReference>
<reference evidence="2 3" key="1">
    <citation type="submission" date="2020-05" db="EMBL/GenBank/DDBJ databases">
        <title>Complete genome of Desulfobulbus oligotrophicus.</title>
        <authorList>
            <person name="Podar M."/>
        </authorList>
    </citation>
    <scope>NUCLEOTIDE SEQUENCE [LARGE SCALE GENOMIC DNA]</scope>
    <source>
        <strain evidence="2 3">Prop6</strain>
    </source>
</reference>
<dbReference type="SMART" id="SM00855">
    <property type="entry name" value="PGAM"/>
    <property type="match status" value="1"/>
</dbReference>
<dbReference type="AlphaFoldDB" id="A0A7T5VFK2"/>
<dbReference type="PANTHER" id="PTHR47623:SF1">
    <property type="entry name" value="OS09G0287300 PROTEIN"/>
    <property type="match status" value="1"/>
</dbReference>
<proteinExistence type="predicted"/>
<name>A0A7T5VFK2_9BACT</name>
<organism evidence="2 3">
    <name type="scientific">Desulfobulbus oligotrophicus</name>
    <dbReference type="NCBI Taxonomy" id="1909699"/>
    <lineage>
        <taxon>Bacteria</taxon>
        <taxon>Pseudomonadati</taxon>
        <taxon>Thermodesulfobacteriota</taxon>
        <taxon>Desulfobulbia</taxon>
        <taxon>Desulfobulbales</taxon>
        <taxon>Desulfobulbaceae</taxon>
        <taxon>Desulfobulbus</taxon>
    </lineage>
</organism>
<dbReference type="InterPro" id="IPR013078">
    <property type="entry name" value="His_Pase_superF_clade-1"/>
</dbReference>
<evidence type="ECO:0000256" key="1">
    <source>
        <dbReference type="PIRSR" id="PIRSR613078-2"/>
    </source>
</evidence>
<sequence>MNDIFRSEEWRLLLICRHAQSSWDDAAVRDFDRPLNRRGERDAPEMGRRLLQHGVQLDLIITSPAKRALQTARYYADQLAYPLDRLQAEPLVYLASVHQLIGLLETVDPKVRTLLAVGHNPAITNLANMLGGLHIDSIPTGGIVALAFHQPSWQGLAPDTGQLVFVDYPKRPDIA</sequence>
<protein>
    <submittedName>
        <fullName evidence="2">Histidine phosphatase family protein</fullName>
    </submittedName>
</protein>
<dbReference type="InterPro" id="IPR029033">
    <property type="entry name" value="His_PPase_superfam"/>
</dbReference>
<dbReference type="Proteomes" id="UP000596092">
    <property type="component" value="Chromosome"/>
</dbReference>
<keyword evidence="3" id="KW-1185">Reference proteome</keyword>
<dbReference type="CDD" id="cd07067">
    <property type="entry name" value="HP_PGM_like"/>
    <property type="match status" value="1"/>
</dbReference>
<dbReference type="EMBL" id="CP054140">
    <property type="protein sequence ID" value="QQG67000.1"/>
    <property type="molecule type" value="Genomic_DNA"/>
</dbReference>
<evidence type="ECO:0000313" key="2">
    <source>
        <dbReference type="EMBL" id="QQG67000.1"/>
    </source>
</evidence>
<accession>A0A7T5VFK2</accession>